<comment type="caution">
    <text evidence="1">The sequence shown here is derived from an EMBL/GenBank/DDBJ whole genome shotgun (WGS) entry which is preliminary data.</text>
</comment>
<reference evidence="1" key="1">
    <citation type="submission" date="2023-04" db="EMBL/GenBank/DDBJ databases">
        <title>A chromosome-level genome assembly of the parasitoid wasp Eretmocerus hayati.</title>
        <authorList>
            <person name="Zhong Y."/>
            <person name="Liu S."/>
            <person name="Liu Y."/>
        </authorList>
    </citation>
    <scope>NUCLEOTIDE SEQUENCE</scope>
    <source>
        <strain evidence="1">ZJU_SS_LIU_2023</strain>
    </source>
</reference>
<accession>A0ACC2P9V6</accession>
<keyword evidence="2" id="KW-1185">Reference proteome</keyword>
<proteinExistence type="predicted"/>
<evidence type="ECO:0000313" key="1">
    <source>
        <dbReference type="EMBL" id="KAJ8679771.1"/>
    </source>
</evidence>
<sequence>MHEIMQSTKSGTISLTKRIDEVRLLESRKSARLADTDTDFARLADMGSDRKRASSNSIDVPHVIGSRKRRPSSSNDSERSYNGNQLAESGSYMDECSAAMVLMSLSTPPKNPLPIHCQQHYGSWDDGVSTSSNRVVVGSPGVGGTSNSSSSSSTSSGASYRSGTPSPPLSDEGNIRCRVNYDDCRDSPNAGSSSDNEVKPMTIYRCTWRTGENRNIRCGETGSTWEVVAEHVLRTHLNGQNTAEHEEDFYIVDEQLEPACSPPTKSHWDMVRPRSEDPEYQKQLRLAASPNQNTPMNTNSNAQDIIIRDVFSIASQNSPSKQFKPAPRPALQPYNPQNISVVTVSLGKMPHSPRRVRGETKKCRKVYGMEHKELWCTQCKWKKACTRFND</sequence>
<name>A0ACC2P9V6_9HYME</name>
<protein>
    <submittedName>
        <fullName evidence="1">Uncharacterized protein</fullName>
    </submittedName>
</protein>
<evidence type="ECO:0000313" key="2">
    <source>
        <dbReference type="Proteomes" id="UP001239111"/>
    </source>
</evidence>
<gene>
    <name evidence="1" type="ORF">QAD02_015558</name>
</gene>
<dbReference type="Proteomes" id="UP001239111">
    <property type="component" value="Chromosome 2"/>
</dbReference>
<organism evidence="1 2">
    <name type="scientific">Eretmocerus hayati</name>
    <dbReference type="NCBI Taxonomy" id="131215"/>
    <lineage>
        <taxon>Eukaryota</taxon>
        <taxon>Metazoa</taxon>
        <taxon>Ecdysozoa</taxon>
        <taxon>Arthropoda</taxon>
        <taxon>Hexapoda</taxon>
        <taxon>Insecta</taxon>
        <taxon>Pterygota</taxon>
        <taxon>Neoptera</taxon>
        <taxon>Endopterygota</taxon>
        <taxon>Hymenoptera</taxon>
        <taxon>Apocrita</taxon>
        <taxon>Proctotrupomorpha</taxon>
        <taxon>Chalcidoidea</taxon>
        <taxon>Aphelinidae</taxon>
        <taxon>Aphelininae</taxon>
        <taxon>Eretmocerus</taxon>
    </lineage>
</organism>
<dbReference type="EMBL" id="CM056742">
    <property type="protein sequence ID" value="KAJ8679771.1"/>
    <property type="molecule type" value="Genomic_DNA"/>
</dbReference>